<gene>
    <name evidence="1" type="ORF">ACFR9T_06655</name>
</gene>
<keyword evidence="2" id="KW-1185">Reference proteome</keyword>
<name>A0ABD6C1F6_9EURY</name>
<accession>A0ABD6C1F6</accession>
<evidence type="ECO:0000313" key="2">
    <source>
        <dbReference type="Proteomes" id="UP001597185"/>
    </source>
</evidence>
<dbReference type="AlphaFoldDB" id="A0ABD6C1F6"/>
<protein>
    <recommendedName>
        <fullName evidence="3">Ribbon-helix-helix protein CopG domain-containing protein</fullName>
    </recommendedName>
</protein>
<proteinExistence type="predicted"/>
<evidence type="ECO:0000313" key="1">
    <source>
        <dbReference type="EMBL" id="MFD1570268.1"/>
    </source>
</evidence>
<reference evidence="1 2" key="1">
    <citation type="journal article" date="2019" name="Int. J. Syst. Evol. Microbiol.">
        <title>The Global Catalogue of Microorganisms (GCM) 10K type strain sequencing project: providing services to taxonomists for standard genome sequencing and annotation.</title>
        <authorList>
            <consortium name="The Broad Institute Genomics Platform"/>
            <consortium name="The Broad Institute Genome Sequencing Center for Infectious Disease"/>
            <person name="Wu L."/>
            <person name="Ma J."/>
        </authorList>
    </citation>
    <scope>NUCLEOTIDE SEQUENCE [LARGE SCALE GENOMIC DNA]</scope>
    <source>
        <strain evidence="1 2">CGMCC 1.12689</strain>
    </source>
</reference>
<evidence type="ECO:0008006" key="3">
    <source>
        <dbReference type="Google" id="ProtNLM"/>
    </source>
</evidence>
<sequence>MSDELAELIDDIADHHEISRSLTLKLLLREGVNNRHQRIKMEQLNIKMERMLMELAIDADGEFGEMLEERSEEIGNMPLPEGTTGVDLVTPHPYFGDDGWYHDDNEADDN</sequence>
<organism evidence="1 2">
    <name type="scientific">Halorubrum laminariae</name>
    <dbReference type="NCBI Taxonomy" id="1433523"/>
    <lineage>
        <taxon>Archaea</taxon>
        <taxon>Methanobacteriati</taxon>
        <taxon>Methanobacteriota</taxon>
        <taxon>Stenosarchaea group</taxon>
        <taxon>Halobacteria</taxon>
        <taxon>Halobacteriales</taxon>
        <taxon>Haloferacaceae</taxon>
        <taxon>Halorubrum</taxon>
    </lineage>
</organism>
<dbReference type="Proteomes" id="UP001597185">
    <property type="component" value="Unassembled WGS sequence"/>
</dbReference>
<dbReference type="EMBL" id="JBHUDB010000002">
    <property type="protein sequence ID" value="MFD1570268.1"/>
    <property type="molecule type" value="Genomic_DNA"/>
</dbReference>
<comment type="caution">
    <text evidence="1">The sequence shown here is derived from an EMBL/GenBank/DDBJ whole genome shotgun (WGS) entry which is preliminary data.</text>
</comment>